<accession>A0A7H1C0P6</accession>
<proteinExistence type="predicted"/>
<dbReference type="RefSeq" id="WP_188156199.1">
    <property type="nucleotide sequence ID" value="NZ_CP061280.1"/>
</dbReference>
<organism evidence="1 2">
    <name type="scientific">Mannheimia bovis</name>
    <dbReference type="NCBI Taxonomy" id="2770636"/>
    <lineage>
        <taxon>Bacteria</taxon>
        <taxon>Pseudomonadati</taxon>
        <taxon>Pseudomonadota</taxon>
        <taxon>Gammaproteobacteria</taxon>
        <taxon>Pasteurellales</taxon>
        <taxon>Pasteurellaceae</taxon>
        <taxon>Mannheimia</taxon>
    </lineage>
</organism>
<gene>
    <name evidence="1" type="ORF">ICJ55_07220</name>
</gene>
<protein>
    <submittedName>
        <fullName evidence="1">Uncharacterized protein</fullName>
    </submittedName>
</protein>
<evidence type="ECO:0000313" key="1">
    <source>
        <dbReference type="EMBL" id="QNS14551.1"/>
    </source>
</evidence>
<dbReference type="KEGG" id="mbos:ICJ55_07220"/>
<dbReference type="EMBL" id="CP061280">
    <property type="protein sequence ID" value="QNS14551.1"/>
    <property type="molecule type" value="Genomic_DNA"/>
</dbReference>
<evidence type="ECO:0000313" key="2">
    <source>
        <dbReference type="Proteomes" id="UP000576260"/>
    </source>
</evidence>
<reference evidence="1 2" key="1">
    <citation type="submission" date="2020-09" db="EMBL/GenBank/DDBJ databases">
        <title>Mannheimia bovis sp.nov., isolated from a cow.</title>
        <authorList>
            <person name="Li F."/>
        </authorList>
    </citation>
    <scope>NUCLEOTIDE SEQUENCE [LARGE SCALE GENOMIC DNA]</scope>
    <source>
        <strain evidence="1 2">ZY190616</strain>
    </source>
</reference>
<keyword evidence="2" id="KW-1185">Reference proteome</keyword>
<sequence>MACITAMTIPSKTHTTVNTNPTVKHHKNSRFKKSEVLKITTKINVSRVNIDGSPNAIK</sequence>
<name>A0A7H1C0P6_9PAST</name>
<dbReference type="Proteomes" id="UP000576260">
    <property type="component" value="Chromosome"/>
</dbReference>
<dbReference type="AlphaFoldDB" id="A0A7H1C0P6"/>